<dbReference type="OrthoDB" id="3882258at2759"/>
<dbReference type="Proteomes" id="UP000799440">
    <property type="component" value="Unassembled WGS sequence"/>
</dbReference>
<name>A0A6A6UXB4_9PLEO</name>
<organism evidence="1 2">
    <name type="scientific">Sporormia fimetaria CBS 119925</name>
    <dbReference type="NCBI Taxonomy" id="1340428"/>
    <lineage>
        <taxon>Eukaryota</taxon>
        <taxon>Fungi</taxon>
        <taxon>Dikarya</taxon>
        <taxon>Ascomycota</taxon>
        <taxon>Pezizomycotina</taxon>
        <taxon>Dothideomycetes</taxon>
        <taxon>Pleosporomycetidae</taxon>
        <taxon>Pleosporales</taxon>
        <taxon>Sporormiaceae</taxon>
        <taxon>Sporormia</taxon>
    </lineage>
</organism>
<evidence type="ECO:0008006" key="3">
    <source>
        <dbReference type="Google" id="ProtNLM"/>
    </source>
</evidence>
<protein>
    <recommendedName>
        <fullName evidence="3">F-box domain-containing protein</fullName>
    </recommendedName>
</protein>
<dbReference type="AlphaFoldDB" id="A0A6A6UXB4"/>
<evidence type="ECO:0000313" key="1">
    <source>
        <dbReference type="EMBL" id="KAF2742908.1"/>
    </source>
</evidence>
<reference evidence="1" key="1">
    <citation type="journal article" date="2020" name="Stud. Mycol.">
        <title>101 Dothideomycetes genomes: a test case for predicting lifestyles and emergence of pathogens.</title>
        <authorList>
            <person name="Haridas S."/>
            <person name="Albert R."/>
            <person name="Binder M."/>
            <person name="Bloem J."/>
            <person name="Labutti K."/>
            <person name="Salamov A."/>
            <person name="Andreopoulos B."/>
            <person name="Baker S."/>
            <person name="Barry K."/>
            <person name="Bills G."/>
            <person name="Bluhm B."/>
            <person name="Cannon C."/>
            <person name="Castanera R."/>
            <person name="Culley D."/>
            <person name="Daum C."/>
            <person name="Ezra D."/>
            <person name="Gonzalez J."/>
            <person name="Henrissat B."/>
            <person name="Kuo A."/>
            <person name="Liang C."/>
            <person name="Lipzen A."/>
            <person name="Lutzoni F."/>
            <person name="Magnuson J."/>
            <person name="Mondo S."/>
            <person name="Nolan M."/>
            <person name="Ohm R."/>
            <person name="Pangilinan J."/>
            <person name="Park H.-J."/>
            <person name="Ramirez L."/>
            <person name="Alfaro M."/>
            <person name="Sun H."/>
            <person name="Tritt A."/>
            <person name="Yoshinaga Y."/>
            <person name="Zwiers L.-H."/>
            <person name="Turgeon B."/>
            <person name="Goodwin S."/>
            <person name="Spatafora J."/>
            <person name="Crous P."/>
            <person name="Grigoriev I."/>
        </authorList>
    </citation>
    <scope>NUCLEOTIDE SEQUENCE</scope>
    <source>
        <strain evidence="1">CBS 119925</strain>
    </source>
</reference>
<dbReference type="EMBL" id="MU006602">
    <property type="protein sequence ID" value="KAF2742908.1"/>
    <property type="molecule type" value="Genomic_DNA"/>
</dbReference>
<accession>A0A6A6UXB4</accession>
<proteinExistence type="predicted"/>
<evidence type="ECO:0000313" key="2">
    <source>
        <dbReference type="Proteomes" id="UP000799440"/>
    </source>
</evidence>
<sequence>MARKTTISPQSNGPNLFQRMPAELLLMIIKYLRPGDWLELSLAYYHTFQAHGLVPKLTRENYLRATLPRLVHASLTPQMPGAFPVLQRFPLELFECVCDYLEPHDIIAFMFSHRSMMWAFGGRRVPVGHHRFLQDFVDHGLGEKATTQNGQARASQSL</sequence>
<keyword evidence="2" id="KW-1185">Reference proteome</keyword>
<gene>
    <name evidence="1" type="ORF">M011DRAFT_251566</name>
</gene>